<name>A0A7M3M9Q9_9BACT</name>
<dbReference type="RefSeq" id="WP_144304672.1">
    <property type="nucleotide sequence ID" value="NZ_QMIE01000058.1"/>
</dbReference>
<organism evidence="1 2">
    <name type="scientific">Oceanidesulfovibrio indonesiensis</name>
    <dbReference type="NCBI Taxonomy" id="54767"/>
    <lineage>
        <taxon>Bacteria</taxon>
        <taxon>Pseudomonadati</taxon>
        <taxon>Thermodesulfobacteriota</taxon>
        <taxon>Desulfovibrionia</taxon>
        <taxon>Desulfovibrionales</taxon>
        <taxon>Desulfovibrionaceae</taxon>
        <taxon>Oceanidesulfovibrio</taxon>
    </lineage>
</organism>
<accession>A0A7M3M9Q9</accession>
<sequence>MTLESRIAGALQQWLGERRRMDDDTRHFIESTFGPQDPAALAALLGDDDPESATLRELLLDPDAVSDTNLRA</sequence>
<comment type="caution">
    <text evidence="1">The sequence shown here is derived from an EMBL/GenBank/DDBJ whole genome shotgun (WGS) entry which is preliminary data.</text>
</comment>
<keyword evidence="2" id="KW-1185">Reference proteome</keyword>
<evidence type="ECO:0000313" key="1">
    <source>
        <dbReference type="EMBL" id="TVM12821.1"/>
    </source>
</evidence>
<dbReference type="Proteomes" id="UP000448292">
    <property type="component" value="Unassembled WGS sequence"/>
</dbReference>
<evidence type="ECO:0000313" key="2">
    <source>
        <dbReference type="Proteomes" id="UP000448292"/>
    </source>
</evidence>
<gene>
    <name evidence="1" type="ORF">DPQ33_18460</name>
</gene>
<reference evidence="1 2" key="1">
    <citation type="submission" date="2018-06" db="EMBL/GenBank/DDBJ databases">
        <title>Complete genome of Desulfovibrio indonesiensis P37SLT.</title>
        <authorList>
            <person name="Crispim J.S."/>
            <person name="Vidigal P.M.P."/>
            <person name="Silva L.C.F."/>
            <person name="Laguardia C.N."/>
            <person name="Araujo L.C."/>
            <person name="Dias R.S."/>
            <person name="Sousa M.P."/>
            <person name="Paula S.O."/>
            <person name="Silva C."/>
        </authorList>
    </citation>
    <scope>NUCLEOTIDE SEQUENCE [LARGE SCALE GENOMIC DNA]</scope>
    <source>
        <strain evidence="1 2">P37SLT</strain>
    </source>
</reference>
<proteinExistence type="predicted"/>
<dbReference type="OrthoDB" id="38927at213115"/>
<protein>
    <submittedName>
        <fullName evidence="1">Uncharacterized protein</fullName>
    </submittedName>
</protein>
<dbReference type="AlphaFoldDB" id="A0A7M3M9Q9"/>
<dbReference type="EMBL" id="QMIE01000058">
    <property type="protein sequence ID" value="TVM12821.1"/>
    <property type="molecule type" value="Genomic_DNA"/>
</dbReference>